<dbReference type="Proteomes" id="UP000502502">
    <property type="component" value="Chromosome"/>
</dbReference>
<protein>
    <recommendedName>
        <fullName evidence="3">Transcriptional regulator</fullName>
    </recommendedName>
</protein>
<dbReference type="AlphaFoldDB" id="A0A6G7ZPV4"/>
<sequence length="122" mass="12948">MTASDHDLLEFAAASLPSVWALELLLLLKSEARTWGTDELVSHLRASDLVVANALDALVAAGLVSMDPNGARYLPIGGNAASNVDGLESLYRARPNAVRRAIVSAKRSNATAFADAFKLKKD</sequence>
<keyword evidence="2" id="KW-1185">Reference proteome</keyword>
<evidence type="ECO:0008006" key="3">
    <source>
        <dbReference type="Google" id="ProtNLM"/>
    </source>
</evidence>
<dbReference type="RefSeq" id="WP_166095481.1">
    <property type="nucleotide sequence ID" value="NZ_CP049871.1"/>
</dbReference>
<reference evidence="1 2" key="1">
    <citation type="submission" date="2020-03" db="EMBL/GenBank/DDBJ databases">
        <title>Sphingomonas sp. nov., isolated from fish.</title>
        <authorList>
            <person name="Hyun D.-W."/>
            <person name="Bae J.-W."/>
        </authorList>
    </citation>
    <scope>NUCLEOTIDE SEQUENCE [LARGE SCALE GENOMIC DNA]</scope>
    <source>
        <strain evidence="1 2">HDW15C</strain>
    </source>
</reference>
<evidence type="ECO:0000313" key="2">
    <source>
        <dbReference type="Proteomes" id="UP000502502"/>
    </source>
</evidence>
<organism evidence="1 2">
    <name type="scientific">Sphingomonas sinipercae</name>
    <dbReference type="NCBI Taxonomy" id="2714944"/>
    <lineage>
        <taxon>Bacteria</taxon>
        <taxon>Pseudomonadati</taxon>
        <taxon>Pseudomonadota</taxon>
        <taxon>Alphaproteobacteria</taxon>
        <taxon>Sphingomonadales</taxon>
        <taxon>Sphingomonadaceae</taxon>
        <taxon>Sphingomonas</taxon>
    </lineage>
</organism>
<dbReference type="KEGG" id="ssin:G7078_09670"/>
<accession>A0A6G7ZPV4</accession>
<dbReference type="EMBL" id="CP049871">
    <property type="protein sequence ID" value="QIL03014.1"/>
    <property type="molecule type" value="Genomic_DNA"/>
</dbReference>
<gene>
    <name evidence="1" type="ORF">G7078_09670</name>
</gene>
<proteinExistence type="predicted"/>
<evidence type="ECO:0000313" key="1">
    <source>
        <dbReference type="EMBL" id="QIL03014.1"/>
    </source>
</evidence>
<name>A0A6G7ZPV4_9SPHN</name>